<dbReference type="GO" id="GO:0003677">
    <property type="term" value="F:DNA binding"/>
    <property type="evidence" value="ECO:0007669"/>
    <property type="project" value="UniProtKB-KW"/>
</dbReference>
<dbReference type="EMBL" id="GAKP01003651">
    <property type="protein sequence ID" value="JAC55301.1"/>
    <property type="molecule type" value="Transcribed_RNA"/>
</dbReference>
<accession>A0A034WIC0</accession>
<keyword evidence="3" id="KW-0539">Nucleus</keyword>
<dbReference type="PANTHER" id="PTHR19303:SF73">
    <property type="entry name" value="PROTEIN PDC2"/>
    <property type="match status" value="1"/>
</dbReference>
<dbReference type="OrthoDB" id="9909311at2759"/>
<dbReference type="Gene3D" id="1.10.10.60">
    <property type="entry name" value="Homeodomain-like"/>
    <property type="match status" value="2"/>
</dbReference>
<feature type="domain" description="HTH CENPB-type" evidence="5">
    <location>
        <begin position="63"/>
        <end position="134"/>
    </location>
</feature>
<evidence type="ECO:0000256" key="1">
    <source>
        <dbReference type="ARBA" id="ARBA00004123"/>
    </source>
</evidence>
<dbReference type="InterPro" id="IPR050863">
    <property type="entry name" value="CenT-Element_Derived"/>
</dbReference>
<evidence type="ECO:0000259" key="5">
    <source>
        <dbReference type="PROSITE" id="PS51253"/>
    </source>
</evidence>
<sequence>MNRSQKQKRRLSLKQKLEIIEAESKNTDRKKLIRKYRCNSSTISRIIKNKNTYIKAAKDGNLFRTRLDSTSNPKLESALCEWFHQQSKLKTSSLNNGALLEKAKEFAIKYDAKYEPCLQWLFRFKKRNGINIPPRRGVKNRQCSKETNETSVDTTSLPMVEICKTELFECNEGMICYADSTSKQLNHTADGPVDVAPVPDAQSVSEPVTTNNTLQVDAAPIDDEPLATEPINTNNKLEESVEDTNAPSISEALQALLVVKQFFILNDMEIGSLFSIEEKILRHWKKNI</sequence>
<dbReference type="PROSITE" id="PS51253">
    <property type="entry name" value="HTH_CENPB"/>
    <property type="match status" value="1"/>
</dbReference>
<dbReference type="AlphaFoldDB" id="A0A034WIC0"/>
<keyword evidence="2" id="KW-0238">DNA-binding</keyword>
<reference evidence="6" key="1">
    <citation type="journal article" date="2014" name="BMC Genomics">
        <title>Characterizing the developmental transcriptome of the oriental fruit fly, Bactrocera dorsalis (Diptera: Tephritidae) through comparative genomic analysis with Drosophila melanogaster utilizing modENCODE datasets.</title>
        <authorList>
            <person name="Geib S.M."/>
            <person name="Calla B."/>
            <person name="Hall B."/>
            <person name="Hou S."/>
            <person name="Manoukis N.C."/>
        </authorList>
    </citation>
    <scope>NUCLEOTIDE SEQUENCE</scope>
    <source>
        <strain evidence="6">Punador</strain>
    </source>
</reference>
<dbReference type="Pfam" id="PF04218">
    <property type="entry name" value="CENP-B_N"/>
    <property type="match status" value="1"/>
</dbReference>
<organism evidence="6">
    <name type="scientific">Bactrocera dorsalis</name>
    <name type="common">Oriental fruit fly</name>
    <name type="synonym">Dacus dorsalis</name>
    <dbReference type="NCBI Taxonomy" id="27457"/>
    <lineage>
        <taxon>Eukaryota</taxon>
        <taxon>Metazoa</taxon>
        <taxon>Ecdysozoa</taxon>
        <taxon>Arthropoda</taxon>
        <taxon>Hexapoda</taxon>
        <taxon>Insecta</taxon>
        <taxon>Pterygota</taxon>
        <taxon>Neoptera</taxon>
        <taxon>Endopterygota</taxon>
        <taxon>Diptera</taxon>
        <taxon>Brachycera</taxon>
        <taxon>Muscomorpha</taxon>
        <taxon>Tephritoidea</taxon>
        <taxon>Tephritidae</taxon>
        <taxon>Bactrocera</taxon>
        <taxon>Bactrocera</taxon>
    </lineage>
</organism>
<dbReference type="InterPro" id="IPR006600">
    <property type="entry name" value="HTH_CenpB_DNA-bd_dom"/>
</dbReference>
<name>A0A034WIC0_BACDO</name>
<dbReference type="Pfam" id="PF03221">
    <property type="entry name" value="HTH_Tnp_Tc5"/>
    <property type="match status" value="1"/>
</dbReference>
<dbReference type="GO" id="GO:0005634">
    <property type="term" value="C:nucleus"/>
    <property type="evidence" value="ECO:0007669"/>
    <property type="project" value="UniProtKB-SubCell"/>
</dbReference>
<protein>
    <submittedName>
        <fullName evidence="6">Tigger transposable element-derived protein 3</fullName>
    </submittedName>
</protein>
<evidence type="ECO:0000313" key="6">
    <source>
        <dbReference type="EMBL" id="JAC55301.1"/>
    </source>
</evidence>
<gene>
    <name evidence="6" type="primary">TIGD3</name>
</gene>
<comment type="subcellular location">
    <subcellularLocation>
        <location evidence="1">Nucleus</location>
    </subcellularLocation>
</comment>
<dbReference type="SUPFAM" id="SSF46689">
    <property type="entry name" value="Homeodomain-like"/>
    <property type="match status" value="2"/>
</dbReference>
<evidence type="ECO:0000256" key="4">
    <source>
        <dbReference type="SAM" id="MobiDB-lite"/>
    </source>
</evidence>
<evidence type="ECO:0000256" key="2">
    <source>
        <dbReference type="ARBA" id="ARBA00023125"/>
    </source>
</evidence>
<dbReference type="InterPro" id="IPR009057">
    <property type="entry name" value="Homeodomain-like_sf"/>
</dbReference>
<feature type="region of interest" description="Disordered" evidence="4">
    <location>
        <begin position="224"/>
        <end position="243"/>
    </location>
</feature>
<evidence type="ECO:0000256" key="3">
    <source>
        <dbReference type="ARBA" id="ARBA00023242"/>
    </source>
</evidence>
<proteinExistence type="predicted"/>
<dbReference type="PANTHER" id="PTHR19303">
    <property type="entry name" value="TRANSPOSON"/>
    <property type="match status" value="1"/>
</dbReference>
<dbReference type="InterPro" id="IPR007889">
    <property type="entry name" value="HTH_Psq"/>
</dbReference>